<organism evidence="5 6">
    <name type="scientific">Temnothorax curvispinosus</name>
    <dbReference type="NCBI Taxonomy" id="300111"/>
    <lineage>
        <taxon>Eukaryota</taxon>
        <taxon>Metazoa</taxon>
        <taxon>Ecdysozoa</taxon>
        <taxon>Arthropoda</taxon>
        <taxon>Hexapoda</taxon>
        <taxon>Insecta</taxon>
        <taxon>Pterygota</taxon>
        <taxon>Neoptera</taxon>
        <taxon>Endopterygota</taxon>
        <taxon>Hymenoptera</taxon>
        <taxon>Apocrita</taxon>
        <taxon>Aculeata</taxon>
        <taxon>Formicoidea</taxon>
        <taxon>Formicidae</taxon>
        <taxon>Myrmicinae</taxon>
        <taxon>Temnothorax</taxon>
    </lineage>
</organism>
<dbReference type="GeneID" id="112460342"/>
<dbReference type="GO" id="GO:0031625">
    <property type="term" value="F:ubiquitin protein ligase binding"/>
    <property type="evidence" value="ECO:0007669"/>
    <property type="project" value="InterPro"/>
</dbReference>
<accession>A0A6J1QJM0</accession>
<dbReference type="RefSeq" id="XP_024880755.1">
    <property type="nucleotide sequence ID" value="XM_025024987.1"/>
</dbReference>
<sequence>MQLKRQTGGTRHTNDDDDDGGRFVHTRRMTEQEIEEILDKTMVLLGFLQEKDVFERYYKRHLAKRLFFNNIDPTLRFF</sequence>
<feature type="region of interest" description="Disordered" evidence="3">
    <location>
        <begin position="1"/>
        <end position="23"/>
    </location>
</feature>
<dbReference type="GO" id="GO:0006511">
    <property type="term" value="P:ubiquitin-dependent protein catabolic process"/>
    <property type="evidence" value="ECO:0007669"/>
    <property type="project" value="InterPro"/>
</dbReference>
<evidence type="ECO:0000259" key="4">
    <source>
        <dbReference type="PROSITE" id="PS50069"/>
    </source>
</evidence>
<evidence type="ECO:0000313" key="6">
    <source>
        <dbReference type="RefSeq" id="XP_024880755.1"/>
    </source>
</evidence>
<comment type="similarity">
    <text evidence="1 2">Belongs to the cullin family.</text>
</comment>
<gene>
    <name evidence="6" type="primary">LOC112460342</name>
</gene>
<dbReference type="InterPro" id="IPR045093">
    <property type="entry name" value="Cullin"/>
</dbReference>
<dbReference type="Gene3D" id="1.20.1310.10">
    <property type="entry name" value="Cullin Repeats"/>
    <property type="match status" value="1"/>
</dbReference>
<evidence type="ECO:0000256" key="3">
    <source>
        <dbReference type="SAM" id="MobiDB-lite"/>
    </source>
</evidence>
<dbReference type="PANTHER" id="PTHR11932">
    <property type="entry name" value="CULLIN"/>
    <property type="match status" value="1"/>
</dbReference>
<dbReference type="SUPFAM" id="SSF75632">
    <property type="entry name" value="Cullin homology domain"/>
    <property type="match status" value="1"/>
</dbReference>
<name>A0A6J1QJM0_9HYME</name>
<dbReference type="InterPro" id="IPR016158">
    <property type="entry name" value="Cullin_homology"/>
</dbReference>
<proteinExistence type="inferred from homology"/>
<dbReference type="Proteomes" id="UP000504618">
    <property type="component" value="Unplaced"/>
</dbReference>
<evidence type="ECO:0000256" key="2">
    <source>
        <dbReference type="RuleBase" id="RU003829"/>
    </source>
</evidence>
<dbReference type="OrthoDB" id="27073at2759"/>
<evidence type="ECO:0000313" key="5">
    <source>
        <dbReference type="Proteomes" id="UP000504618"/>
    </source>
</evidence>
<evidence type="ECO:0000256" key="1">
    <source>
        <dbReference type="PROSITE-ProRule" id="PRU00330"/>
    </source>
</evidence>
<dbReference type="InterPro" id="IPR036317">
    <property type="entry name" value="Cullin_homology_sf"/>
</dbReference>
<dbReference type="InterPro" id="IPR001373">
    <property type="entry name" value="Cullin_N"/>
</dbReference>
<feature type="compositionally biased region" description="Polar residues" evidence="3">
    <location>
        <begin position="1"/>
        <end position="11"/>
    </location>
</feature>
<protein>
    <submittedName>
        <fullName evidence="6">Cullin-3-B-like</fullName>
    </submittedName>
</protein>
<dbReference type="Pfam" id="PF00888">
    <property type="entry name" value="Cullin"/>
    <property type="match status" value="1"/>
</dbReference>
<reference evidence="6" key="1">
    <citation type="submission" date="2025-08" db="UniProtKB">
        <authorList>
            <consortium name="RefSeq"/>
        </authorList>
    </citation>
    <scope>IDENTIFICATION</scope>
    <source>
        <tissue evidence="6">Whole body</tissue>
    </source>
</reference>
<dbReference type="PROSITE" id="PS50069">
    <property type="entry name" value="CULLIN_2"/>
    <property type="match status" value="1"/>
</dbReference>
<keyword evidence="5" id="KW-1185">Reference proteome</keyword>
<dbReference type="AlphaFoldDB" id="A0A6J1QJM0"/>
<feature type="domain" description="Cullin family profile" evidence="4">
    <location>
        <begin position="1"/>
        <end position="67"/>
    </location>
</feature>